<keyword evidence="1" id="KW-0472">Membrane</keyword>
<dbReference type="AlphaFoldDB" id="A0A1F5NC19"/>
<accession>A0A1F5NC19</accession>
<dbReference type="Proteomes" id="UP000176547">
    <property type="component" value="Unassembled WGS sequence"/>
</dbReference>
<organism evidence="2 3">
    <name type="scientific">Candidatus Doudnabacteria bacterium RIFCSPHIGHO2_01_52_17</name>
    <dbReference type="NCBI Taxonomy" id="1817820"/>
    <lineage>
        <taxon>Bacteria</taxon>
        <taxon>Candidatus Doudnaibacteriota</taxon>
    </lineage>
</organism>
<evidence type="ECO:0000313" key="3">
    <source>
        <dbReference type="Proteomes" id="UP000176547"/>
    </source>
</evidence>
<protein>
    <submittedName>
        <fullName evidence="2">Uncharacterized protein</fullName>
    </submittedName>
</protein>
<evidence type="ECO:0000256" key="1">
    <source>
        <dbReference type="SAM" id="Phobius"/>
    </source>
</evidence>
<keyword evidence="1" id="KW-0812">Transmembrane</keyword>
<dbReference type="EMBL" id="MFEG01000034">
    <property type="protein sequence ID" value="OGE75134.1"/>
    <property type="molecule type" value="Genomic_DNA"/>
</dbReference>
<gene>
    <name evidence="2" type="ORF">A3K06_03015</name>
</gene>
<sequence length="73" mass="8201">MSILFFIIGIILLLLSHPKINRTVMARLYNEGWVTPQTPPPEKAEIVRDAGPRMSLVILGVGSLLASLFFWNH</sequence>
<feature type="transmembrane region" description="Helical" evidence="1">
    <location>
        <begin position="50"/>
        <end position="71"/>
    </location>
</feature>
<proteinExistence type="predicted"/>
<comment type="caution">
    <text evidence="2">The sequence shown here is derived from an EMBL/GenBank/DDBJ whole genome shotgun (WGS) entry which is preliminary data.</text>
</comment>
<keyword evidence="1" id="KW-1133">Transmembrane helix</keyword>
<name>A0A1F5NC19_9BACT</name>
<reference evidence="2 3" key="1">
    <citation type="journal article" date="2016" name="Nat. Commun.">
        <title>Thousands of microbial genomes shed light on interconnected biogeochemical processes in an aquifer system.</title>
        <authorList>
            <person name="Anantharaman K."/>
            <person name="Brown C.T."/>
            <person name="Hug L.A."/>
            <person name="Sharon I."/>
            <person name="Castelle C.J."/>
            <person name="Probst A.J."/>
            <person name="Thomas B.C."/>
            <person name="Singh A."/>
            <person name="Wilkins M.J."/>
            <person name="Karaoz U."/>
            <person name="Brodie E.L."/>
            <person name="Williams K.H."/>
            <person name="Hubbard S.S."/>
            <person name="Banfield J.F."/>
        </authorList>
    </citation>
    <scope>NUCLEOTIDE SEQUENCE [LARGE SCALE GENOMIC DNA]</scope>
</reference>
<evidence type="ECO:0000313" key="2">
    <source>
        <dbReference type="EMBL" id="OGE75134.1"/>
    </source>
</evidence>